<proteinExistence type="predicted"/>
<dbReference type="AlphaFoldDB" id="A0ABD1SW77"/>
<organism evidence="1 2">
    <name type="scientific">Abeliophyllum distichum</name>
    <dbReference type="NCBI Taxonomy" id="126358"/>
    <lineage>
        <taxon>Eukaryota</taxon>
        <taxon>Viridiplantae</taxon>
        <taxon>Streptophyta</taxon>
        <taxon>Embryophyta</taxon>
        <taxon>Tracheophyta</taxon>
        <taxon>Spermatophyta</taxon>
        <taxon>Magnoliopsida</taxon>
        <taxon>eudicotyledons</taxon>
        <taxon>Gunneridae</taxon>
        <taxon>Pentapetalae</taxon>
        <taxon>asterids</taxon>
        <taxon>lamiids</taxon>
        <taxon>Lamiales</taxon>
        <taxon>Oleaceae</taxon>
        <taxon>Forsythieae</taxon>
        <taxon>Abeliophyllum</taxon>
    </lineage>
</organism>
<keyword evidence="2" id="KW-1185">Reference proteome</keyword>
<protein>
    <submittedName>
        <fullName evidence="1">Uncharacterized protein</fullName>
    </submittedName>
</protein>
<sequence>MMCSYPGTTGPLSFVQTLLYDVMLSVILLMVRSLKTDVACILLPVGQECDEPGQGLLPVKVVIPTSCKRPKFEHMQFYSLHDIIKMGQGAPRANAVNFFYFL</sequence>
<dbReference type="EMBL" id="JBFOLK010000006">
    <property type="protein sequence ID" value="KAL2504677.1"/>
    <property type="molecule type" value="Genomic_DNA"/>
</dbReference>
<dbReference type="Proteomes" id="UP001604336">
    <property type="component" value="Unassembled WGS sequence"/>
</dbReference>
<evidence type="ECO:0000313" key="2">
    <source>
        <dbReference type="Proteomes" id="UP001604336"/>
    </source>
</evidence>
<name>A0ABD1SW77_9LAMI</name>
<comment type="caution">
    <text evidence="1">The sequence shown here is derived from an EMBL/GenBank/DDBJ whole genome shotgun (WGS) entry which is preliminary data.</text>
</comment>
<evidence type="ECO:0000313" key="1">
    <source>
        <dbReference type="EMBL" id="KAL2504677.1"/>
    </source>
</evidence>
<gene>
    <name evidence="1" type="ORF">Adt_20298</name>
</gene>
<reference evidence="2" key="1">
    <citation type="submission" date="2024-07" db="EMBL/GenBank/DDBJ databases">
        <title>Two chromosome-level genome assemblies of Korean endemic species Abeliophyllum distichum and Forsythia ovata (Oleaceae).</title>
        <authorList>
            <person name="Jang H."/>
        </authorList>
    </citation>
    <scope>NUCLEOTIDE SEQUENCE [LARGE SCALE GENOMIC DNA]</scope>
</reference>
<accession>A0ABD1SW77</accession>